<dbReference type="AlphaFoldDB" id="A0A1Y1U6A4"/>
<organism evidence="1 2">
    <name type="scientific">Kockovaella imperatae</name>
    <dbReference type="NCBI Taxonomy" id="4999"/>
    <lineage>
        <taxon>Eukaryota</taxon>
        <taxon>Fungi</taxon>
        <taxon>Dikarya</taxon>
        <taxon>Basidiomycota</taxon>
        <taxon>Agaricomycotina</taxon>
        <taxon>Tremellomycetes</taxon>
        <taxon>Tremellales</taxon>
        <taxon>Cuniculitremaceae</taxon>
        <taxon>Kockovaella</taxon>
    </lineage>
</organism>
<dbReference type="EMBL" id="NBSH01000019">
    <property type="protein sequence ID" value="ORX33570.1"/>
    <property type="molecule type" value="Genomic_DNA"/>
</dbReference>
<dbReference type="GeneID" id="33559033"/>
<reference evidence="1 2" key="1">
    <citation type="submission" date="2017-03" db="EMBL/GenBank/DDBJ databases">
        <title>Widespread Adenine N6-methylation of Active Genes in Fungi.</title>
        <authorList>
            <consortium name="DOE Joint Genome Institute"/>
            <person name="Mondo S.J."/>
            <person name="Dannebaum R.O."/>
            <person name="Kuo R.C."/>
            <person name="Louie K.B."/>
            <person name="Bewick A.J."/>
            <person name="Labutti K."/>
            <person name="Haridas S."/>
            <person name="Kuo A."/>
            <person name="Salamov A."/>
            <person name="Ahrendt S.R."/>
            <person name="Lau R."/>
            <person name="Bowen B.P."/>
            <person name="Lipzen A."/>
            <person name="Sullivan W."/>
            <person name="Andreopoulos W.B."/>
            <person name="Clum A."/>
            <person name="Lindquist E."/>
            <person name="Daum C."/>
            <person name="Northen T.R."/>
            <person name="Ramamoorthy G."/>
            <person name="Schmitz R.J."/>
            <person name="Gryganskyi A."/>
            <person name="Culley D."/>
            <person name="Magnuson J."/>
            <person name="James T.Y."/>
            <person name="O'Malley M.A."/>
            <person name="Stajich J.E."/>
            <person name="Spatafora J.W."/>
            <person name="Visel A."/>
            <person name="Grigoriev I.V."/>
        </authorList>
    </citation>
    <scope>NUCLEOTIDE SEQUENCE [LARGE SCALE GENOMIC DNA]</scope>
    <source>
        <strain evidence="1 2">NRRL Y-17943</strain>
    </source>
</reference>
<gene>
    <name evidence="1" type="ORF">BD324DRAFT_639348</name>
</gene>
<keyword evidence="2" id="KW-1185">Reference proteome</keyword>
<dbReference type="Proteomes" id="UP000193218">
    <property type="component" value="Unassembled WGS sequence"/>
</dbReference>
<name>A0A1Y1U6A4_9TREE</name>
<proteinExistence type="predicted"/>
<dbReference type="RefSeq" id="XP_021867889.1">
    <property type="nucleotide sequence ID" value="XM_022017224.1"/>
</dbReference>
<dbReference type="InParanoid" id="A0A1Y1U6A4"/>
<comment type="caution">
    <text evidence="1">The sequence shown here is derived from an EMBL/GenBank/DDBJ whole genome shotgun (WGS) entry which is preliminary data.</text>
</comment>
<protein>
    <submittedName>
        <fullName evidence="1">Uncharacterized protein</fullName>
    </submittedName>
</protein>
<evidence type="ECO:0000313" key="2">
    <source>
        <dbReference type="Proteomes" id="UP000193218"/>
    </source>
</evidence>
<sequence length="81" mass="9028">MCFVHLCGIGWPVVVEADSRSQWVGTRGCSILKSPWSVPILSSDQCIAAEEKQLLTAWAWARGYILSGCRACASRPRYERI</sequence>
<accession>A0A1Y1U6A4</accession>
<evidence type="ECO:0000313" key="1">
    <source>
        <dbReference type="EMBL" id="ORX33570.1"/>
    </source>
</evidence>